<keyword evidence="1" id="KW-0472">Membrane</keyword>
<keyword evidence="1" id="KW-0812">Transmembrane</keyword>
<evidence type="ECO:0000313" key="3">
    <source>
        <dbReference type="Proteomes" id="UP000008694"/>
    </source>
</evidence>
<protein>
    <submittedName>
        <fullName evidence="2">Predicted protein</fullName>
    </submittedName>
</protein>
<dbReference type="EMBL" id="GL348720">
    <property type="protein sequence ID" value="EFH41901.1"/>
    <property type="molecule type" value="Genomic_DNA"/>
</dbReference>
<name>D7MM22_ARALL</name>
<accession>D7MM22</accession>
<evidence type="ECO:0000256" key="1">
    <source>
        <dbReference type="SAM" id="Phobius"/>
    </source>
</evidence>
<dbReference type="PANTHER" id="PTHR36779">
    <property type="entry name" value="OSJNBA0083N12.13 PROTEIN"/>
    <property type="match status" value="1"/>
</dbReference>
<keyword evidence="1" id="KW-1133">Transmembrane helix</keyword>
<dbReference type="Gramene" id="Al_scaffold_0008_1099">
    <property type="protein sequence ID" value="Al_scaffold_0008_1099"/>
    <property type="gene ID" value="Al_scaffold_0008_1099"/>
</dbReference>
<sequence>MVLVNIWLPSRHSVANISGSSSRKDIFSGNVLVVHKFDDPRKAVDLMSSKVNETYDCWYTLGIPKIKLYRNSFFGCQANDLSFTDIIKQYSNVLSIMSCLGAVIHRIDPLSLSWLNGKATPKYWKDDVIAGIVSGFATSIITVFIVRILRHVKSWFPRACCSVKSQFSKVNLLVQVKRCMFASCLFLGSRMNGDTILDGLEEATLFGS</sequence>
<proteinExistence type="predicted"/>
<dbReference type="AlphaFoldDB" id="D7MM22"/>
<dbReference type="HOGENOM" id="CLU_1404203_0_0_1"/>
<feature type="transmembrane region" description="Helical" evidence="1">
    <location>
        <begin position="128"/>
        <end position="149"/>
    </location>
</feature>
<keyword evidence="3" id="KW-1185">Reference proteome</keyword>
<dbReference type="Proteomes" id="UP000008694">
    <property type="component" value="Unassembled WGS sequence"/>
</dbReference>
<gene>
    <name evidence="2" type="ORF">ARALYDRAFT_684279</name>
</gene>
<dbReference type="STRING" id="81972.D7MM22"/>
<organism evidence="3">
    <name type="scientific">Arabidopsis lyrata subsp. lyrata</name>
    <name type="common">Lyre-leaved rock-cress</name>
    <dbReference type="NCBI Taxonomy" id="81972"/>
    <lineage>
        <taxon>Eukaryota</taxon>
        <taxon>Viridiplantae</taxon>
        <taxon>Streptophyta</taxon>
        <taxon>Embryophyta</taxon>
        <taxon>Tracheophyta</taxon>
        <taxon>Spermatophyta</taxon>
        <taxon>Magnoliopsida</taxon>
        <taxon>eudicotyledons</taxon>
        <taxon>Gunneridae</taxon>
        <taxon>Pentapetalae</taxon>
        <taxon>rosids</taxon>
        <taxon>malvids</taxon>
        <taxon>Brassicales</taxon>
        <taxon>Brassicaceae</taxon>
        <taxon>Camelineae</taxon>
        <taxon>Arabidopsis</taxon>
    </lineage>
</organism>
<evidence type="ECO:0000313" key="2">
    <source>
        <dbReference type="EMBL" id="EFH41901.1"/>
    </source>
</evidence>
<reference evidence="3" key="1">
    <citation type="journal article" date="2011" name="Nat. Genet.">
        <title>The Arabidopsis lyrata genome sequence and the basis of rapid genome size change.</title>
        <authorList>
            <person name="Hu T.T."/>
            <person name="Pattyn P."/>
            <person name="Bakker E.G."/>
            <person name="Cao J."/>
            <person name="Cheng J.-F."/>
            <person name="Clark R.M."/>
            <person name="Fahlgren N."/>
            <person name="Fawcett J.A."/>
            <person name="Grimwood J."/>
            <person name="Gundlach H."/>
            <person name="Haberer G."/>
            <person name="Hollister J.D."/>
            <person name="Ossowski S."/>
            <person name="Ottilar R.P."/>
            <person name="Salamov A.A."/>
            <person name="Schneeberger K."/>
            <person name="Spannagl M."/>
            <person name="Wang X."/>
            <person name="Yang L."/>
            <person name="Nasrallah M.E."/>
            <person name="Bergelson J."/>
            <person name="Carrington J.C."/>
            <person name="Gaut B.S."/>
            <person name="Schmutz J."/>
            <person name="Mayer K.F.X."/>
            <person name="Van de Peer Y."/>
            <person name="Grigoriev I.V."/>
            <person name="Nordborg M."/>
            <person name="Weigel D."/>
            <person name="Guo Y.-L."/>
        </authorList>
    </citation>
    <scope>NUCLEOTIDE SEQUENCE [LARGE SCALE GENOMIC DNA]</scope>
    <source>
        <strain evidence="3">cv. MN47</strain>
    </source>
</reference>
<dbReference type="PANTHER" id="PTHR36779:SF1">
    <property type="entry name" value="OS04G0600400 PROTEIN"/>
    <property type="match status" value="1"/>
</dbReference>
<feature type="transmembrane region" description="Helical" evidence="1">
    <location>
        <begin position="90"/>
        <end position="108"/>
    </location>
</feature>